<proteinExistence type="predicted"/>
<evidence type="ECO:0000256" key="6">
    <source>
        <dbReference type="ARBA" id="ARBA00044978"/>
    </source>
</evidence>
<dbReference type="InterPro" id="IPR009057">
    <property type="entry name" value="Homeodomain-like_sf"/>
</dbReference>
<dbReference type="Proteomes" id="UP000254331">
    <property type="component" value="Unassembled WGS sequence"/>
</dbReference>
<dbReference type="SMART" id="SM00342">
    <property type="entry name" value="HTH_ARAC"/>
    <property type="match status" value="1"/>
</dbReference>
<gene>
    <name evidence="8" type="primary">ripA_2</name>
    <name evidence="8" type="ORF">NCTC10376_02011</name>
</gene>
<evidence type="ECO:0000259" key="7">
    <source>
        <dbReference type="PROSITE" id="PS01124"/>
    </source>
</evidence>
<dbReference type="InterPro" id="IPR011051">
    <property type="entry name" value="RmlC_Cupin_sf"/>
</dbReference>
<evidence type="ECO:0000256" key="1">
    <source>
        <dbReference type="ARBA" id="ARBA00022491"/>
    </source>
</evidence>
<evidence type="ECO:0000313" key="9">
    <source>
        <dbReference type="Proteomes" id="UP000254331"/>
    </source>
</evidence>
<dbReference type="PROSITE" id="PS01124">
    <property type="entry name" value="HTH_ARAC_FAMILY_2"/>
    <property type="match status" value="1"/>
</dbReference>
<sequence>MRGVWDNCYIKKDEDKKRVIQTVRNVPLKSVDSLDRDVIALGTDYLPNTLLETHQHRRAQFLYPATGLIEVSTDEGEWVIPPSCGVWIPPETGHETRMLEVSTRSLYIEPSAAPRDSKQCEVVSVSPLFRQLLLEAVDVPAEYDKKGRDGLLMQLILCELGKAKPLPFFAPIPQDSKLAKLCRDFIRHPKIDSLPQQWADKLHKSERSFSRFFRQQTGMSFSQWRQQVCLLNSLTQILSGRGITDIAFDLGYNSAGSFSTMFKKQMGQSPSHFSMDALDIDRF</sequence>
<dbReference type="CDD" id="cd06124">
    <property type="entry name" value="cupin_NimR-like_N"/>
    <property type="match status" value="1"/>
</dbReference>
<dbReference type="GO" id="GO:0003700">
    <property type="term" value="F:DNA-binding transcription factor activity"/>
    <property type="evidence" value="ECO:0007669"/>
    <property type="project" value="InterPro"/>
</dbReference>
<keyword evidence="4" id="KW-0010">Activator</keyword>
<dbReference type="Gene3D" id="1.10.10.60">
    <property type="entry name" value="Homeodomain-like"/>
    <property type="match status" value="2"/>
</dbReference>
<dbReference type="AlphaFoldDB" id="A0A379F970"/>
<dbReference type="InterPro" id="IPR020449">
    <property type="entry name" value="Tscrpt_reg_AraC-type_HTH"/>
</dbReference>
<evidence type="ECO:0000256" key="3">
    <source>
        <dbReference type="ARBA" id="ARBA00023125"/>
    </source>
</evidence>
<dbReference type="PANTHER" id="PTHR11019:SF159">
    <property type="entry name" value="TRANSCRIPTIONAL REGULATOR-RELATED"/>
    <property type="match status" value="1"/>
</dbReference>
<dbReference type="EMBL" id="UGTW01000001">
    <property type="protein sequence ID" value="SUC16121.1"/>
    <property type="molecule type" value="Genomic_DNA"/>
</dbReference>
<dbReference type="FunFam" id="1.10.10.60:FF:000132">
    <property type="entry name" value="AraC family transcriptional regulator"/>
    <property type="match status" value="1"/>
</dbReference>
<evidence type="ECO:0000256" key="4">
    <source>
        <dbReference type="ARBA" id="ARBA00023159"/>
    </source>
</evidence>
<keyword evidence="1" id="KW-0678">Repressor</keyword>
<organism evidence="8 9">
    <name type="scientific">Proteus vulgaris</name>
    <dbReference type="NCBI Taxonomy" id="585"/>
    <lineage>
        <taxon>Bacteria</taxon>
        <taxon>Pseudomonadati</taxon>
        <taxon>Pseudomonadota</taxon>
        <taxon>Gammaproteobacteria</taxon>
        <taxon>Enterobacterales</taxon>
        <taxon>Morganellaceae</taxon>
        <taxon>Proteus</taxon>
    </lineage>
</organism>
<feature type="domain" description="HTH araC/xylS-type" evidence="7">
    <location>
        <begin position="199"/>
        <end position="276"/>
    </location>
</feature>
<evidence type="ECO:0000313" key="8">
    <source>
        <dbReference type="EMBL" id="SUC16121.1"/>
    </source>
</evidence>
<keyword evidence="5" id="KW-0804">Transcription</keyword>
<dbReference type="PRINTS" id="PR00032">
    <property type="entry name" value="HTHARAC"/>
</dbReference>
<dbReference type="Pfam" id="PF02311">
    <property type="entry name" value="AraC_binding"/>
    <property type="match status" value="1"/>
</dbReference>
<keyword evidence="2" id="KW-0805">Transcription regulation</keyword>
<dbReference type="GO" id="GO:0043565">
    <property type="term" value="F:sequence-specific DNA binding"/>
    <property type="evidence" value="ECO:0007669"/>
    <property type="project" value="InterPro"/>
</dbReference>
<dbReference type="SUPFAM" id="SSF46689">
    <property type="entry name" value="Homeodomain-like"/>
    <property type="match status" value="2"/>
</dbReference>
<name>A0A379F970_PROVU</name>
<evidence type="ECO:0000256" key="5">
    <source>
        <dbReference type="ARBA" id="ARBA00023163"/>
    </source>
</evidence>
<dbReference type="InterPro" id="IPR018060">
    <property type="entry name" value="HTH_AraC"/>
</dbReference>
<reference evidence="8 9" key="1">
    <citation type="submission" date="2018-06" db="EMBL/GenBank/DDBJ databases">
        <authorList>
            <consortium name="Pathogen Informatics"/>
            <person name="Doyle S."/>
        </authorList>
    </citation>
    <scope>NUCLEOTIDE SEQUENCE [LARGE SCALE GENOMIC DNA]</scope>
    <source>
        <strain evidence="8 9">NCTC10376</strain>
    </source>
</reference>
<evidence type="ECO:0000256" key="2">
    <source>
        <dbReference type="ARBA" id="ARBA00023015"/>
    </source>
</evidence>
<dbReference type="SUPFAM" id="SSF51182">
    <property type="entry name" value="RmlC-like cupins"/>
    <property type="match status" value="1"/>
</dbReference>
<dbReference type="InterPro" id="IPR003313">
    <property type="entry name" value="AraC-bd"/>
</dbReference>
<accession>A0A379F970</accession>
<keyword evidence="3" id="KW-0238">DNA-binding</keyword>
<dbReference type="PANTHER" id="PTHR11019">
    <property type="entry name" value="HTH-TYPE TRANSCRIPTIONAL REGULATOR NIMR"/>
    <property type="match status" value="1"/>
</dbReference>
<dbReference type="Pfam" id="PF12833">
    <property type="entry name" value="HTH_18"/>
    <property type="match status" value="1"/>
</dbReference>
<protein>
    <recommendedName>
        <fullName evidence="6">Arabinose operon regulatory protein</fullName>
    </recommendedName>
</protein>